<feature type="region of interest" description="Disordered" evidence="5">
    <location>
        <begin position="226"/>
        <end position="284"/>
    </location>
</feature>
<dbReference type="Pfam" id="PF04193">
    <property type="entry name" value="PQ-loop"/>
    <property type="match status" value="2"/>
</dbReference>
<feature type="transmembrane region" description="Helical" evidence="6">
    <location>
        <begin position="159"/>
        <end position="177"/>
    </location>
</feature>
<gene>
    <name evidence="7" type="ORF">WOLCODRAFT_123536</name>
</gene>
<evidence type="ECO:0000256" key="5">
    <source>
        <dbReference type="SAM" id="MobiDB-lite"/>
    </source>
</evidence>
<dbReference type="PANTHER" id="PTHR16201">
    <property type="entry name" value="SEVEN TRANSMEMBRANE PROTEIN 1-RELATED"/>
    <property type="match status" value="1"/>
</dbReference>
<dbReference type="Gene3D" id="1.20.1280.290">
    <property type="match status" value="2"/>
</dbReference>
<dbReference type="EMBL" id="KB468157">
    <property type="protein sequence ID" value="PCH44423.1"/>
    <property type="molecule type" value="Genomic_DNA"/>
</dbReference>
<evidence type="ECO:0000256" key="4">
    <source>
        <dbReference type="ARBA" id="ARBA00023136"/>
    </source>
</evidence>
<dbReference type="GO" id="GO:0016020">
    <property type="term" value="C:membrane"/>
    <property type="evidence" value="ECO:0007669"/>
    <property type="project" value="UniProtKB-SubCell"/>
</dbReference>
<sequence>MPANAAAENALGTLGTICWTIQLVPQIWKTWRDKSTEGLSMFLVFLWGASAGPMGVYAIVLDLNIPLILQPQLFGALCFFSWAQCMYYGKKRSVAACVAMYFGALVILAAFQAGMVYAIRPSYKRGNGTGAEFFGILSSVIIAVALLPQYWEIYKRREVVGISVLFMTVDMMGGVFSDLSLAFKSSFNIIAGVTYSLVVVMDGLVILLALILNPLTKRRRKRAEAATASSANVVPPSTNDMHEGGPTDIELASNDPPSPSAHADVERKTLNGEKDIEHRQFEEV</sequence>
<feature type="transmembrane region" description="Helical" evidence="6">
    <location>
        <begin position="67"/>
        <end position="87"/>
    </location>
</feature>
<comment type="subcellular location">
    <subcellularLocation>
        <location evidence="1">Membrane</location>
        <topology evidence="1">Multi-pass membrane protein</topology>
    </subcellularLocation>
</comment>
<feature type="transmembrane region" description="Helical" evidence="6">
    <location>
        <begin position="189"/>
        <end position="212"/>
    </location>
</feature>
<reference evidence="7 8" key="1">
    <citation type="journal article" date="2012" name="Science">
        <title>The Paleozoic origin of enzymatic lignin decomposition reconstructed from 31 fungal genomes.</title>
        <authorList>
            <person name="Floudas D."/>
            <person name="Binder M."/>
            <person name="Riley R."/>
            <person name="Barry K."/>
            <person name="Blanchette R.A."/>
            <person name="Henrissat B."/>
            <person name="Martinez A.T."/>
            <person name="Otillar R."/>
            <person name="Spatafora J.W."/>
            <person name="Yadav J.S."/>
            <person name="Aerts A."/>
            <person name="Benoit I."/>
            <person name="Boyd A."/>
            <person name="Carlson A."/>
            <person name="Copeland A."/>
            <person name="Coutinho P.M."/>
            <person name="de Vries R.P."/>
            <person name="Ferreira P."/>
            <person name="Findley K."/>
            <person name="Foster B."/>
            <person name="Gaskell J."/>
            <person name="Glotzer D."/>
            <person name="Gorecki P."/>
            <person name="Heitman J."/>
            <person name="Hesse C."/>
            <person name="Hori C."/>
            <person name="Igarashi K."/>
            <person name="Jurgens J.A."/>
            <person name="Kallen N."/>
            <person name="Kersten P."/>
            <person name="Kohler A."/>
            <person name="Kuees U."/>
            <person name="Kumar T.K.A."/>
            <person name="Kuo A."/>
            <person name="LaButti K."/>
            <person name="Larrondo L.F."/>
            <person name="Lindquist E."/>
            <person name="Ling A."/>
            <person name="Lombard V."/>
            <person name="Lucas S."/>
            <person name="Lundell T."/>
            <person name="Martin R."/>
            <person name="McLaughlin D.J."/>
            <person name="Morgenstern I."/>
            <person name="Morin E."/>
            <person name="Murat C."/>
            <person name="Nagy L.G."/>
            <person name="Nolan M."/>
            <person name="Ohm R.A."/>
            <person name="Patyshakuliyeva A."/>
            <person name="Rokas A."/>
            <person name="Ruiz-Duenas F.J."/>
            <person name="Sabat G."/>
            <person name="Salamov A."/>
            <person name="Samejima M."/>
            <person name="Schmutz J."/>
            <person name="Slot J.C."/>
            <person name="St John F."/>
            <person name="Stenlid J."/>
            <person name="Sun H."/>
            <person name="Sun S."/>
            <person name="Syed K."/>
            <person name="Tsang A."/>
            <person name="Wiebenga A."/>
            <person name="Young D."/>
            <person name="Pisabarro A."/>
            <person name="Eastwood D.C."/>
            <person name="Martin F."/>
            <person name="Cullen D."/>
            <person name="Grigoriev I.V."/>
            <person name="Hibbett D.S."/>
        </authorList>
    </citation>
    <scope>NUCLEOTIDE SEQUENCE [LARGE SCALE GENOMIC DNA]</scope>
    <source>
        <strain evidence="7 8">MD-104</strain>
    </source>
</reference>
<evidence type="ECO:0000313" key="7">
    <source>
        <dbReference type="EMBL" id="PCH44423.1"/>
    </source>
</evidence>
<feature type="transmembrane region" description="Helical" evidence="6">
    <location>
        <begin position="131"/>
        <end position="147"/>
    </location>
</feature>
<proteinExistence type="predicted"/>
<dbReference type="Proteomes" id="UP000218811">
    <property type="component" value="Unassembled WGS sequence"/>
</dbReference>
<accession>A0A2H3JWS3</accession>
<evidence type="ECO:0000256" key="1">
    <source>
        <dbReference type="ARBA" id="ARBA00004141"/>
    </source>
</evidence>
<name>A0A2H3JWS3_WOLCO</name>
<dbReference type="SMART" id="SM00679">
    <property type="entry name" value="CTNS"/>
    <property type="match status" value="2"/>
</dbReference>
<dbReference type="AlphaFoldDB" id="A0A2H3JWS3"/>
<feature type="transmembrane region" description="Helical" evidence="6">
    <location>
        <begin position="39"/>
        <end position="61"/>
    </location>
</feature>
<keyword evidence="2 6" id="KW-0812">Transmembrane</keyword>
<dbReference type="STRING" id="742152.A0A2H3JWS3"/>
<dbReference type="OMA" id="IDWNGAF"/>
<evidence type="ECO:0000256" key="6">
    <source>
        <dbReference type="SAM" id="Phobius"/>
    </source>
</evidence>
<protein>
    <submittedName>
        <fullName evidence="7">PQ-loop-domain-containing protein</fullName>
    </submittedName>
</protein>
<feature type="transmembrane region" description="Helical" evidence="6">
    <location>
        <begin position="94"/>
        <end position="119"/>
    </location>
</feature>
<dbReference type="InterPro" id="IPR006603">
    <property type="entry name" value="PQ-loop_rpt"/>
</dbReference>
<keyword evidence="8" id="KW-1185">Reference proteome</keyword>
<dbReference type="PANTHER" id="PTHR16201:SF37">
    <property type="entry name" value="PQ-LOOP REPEAT-CONTAINING PROTEIN"/>
    <property type="match status" value="1"/>
</dbReference>
<dbReference type="OrthoDB" id="3338076at2759"/>
<keyword evidence="4 6" id="KW-0472">Membrane</keyword>
<keyword evidence="3 6" id="KW-1133">Transmembrane helix</keyword>
<feature type="compositionally biased region" description="Basic and acidic residues" evidence="5">
    <location>
        <begin position="263"/>
        <end position="284"/>
    </location>
</feature>
<dbReference type="InterPro" id="IPR051415">
    <property type="entry name" value="LAAT-1"/>
</dbReference>
<evidence type="ECO:0000313" key="8">
    <source>
        <dbReference type="Proteomes" id="UP000218811"/>
    </source>
</evidence>
<evidence type="ECO:0000256" key="3">
    <source>
        <dbReference type="ARBA" id="ARBA00022989"/>
    </source>
</evidence>
<evidence type="ECO:0000256" key="2">
    <source>
        <dbReference type="ARBA" id="ARBA00022692"/>
    </source>
</evidence>
<organism evidence="7 8">
    <name type="scientific">Wolfiporia cocos (strain MD-104)</name>
    <name type="common">Brown rot fungus</name>
    <dbReference type="NCBI Taxonomy" id="742152"/>
    <lineage>
        <taxon>Eukaryota</taxon>
        <taxon>Fungi</taxon>
        <taxon>Dikarya</taxon>
        <taxon>Basidiomycota</taxon>
        <taxon>Agaricomycotina</taxon>
        <taxon>Agaricomycetes</taxon>
        <taxon>Polyporales</taxon>
        <taxon>Phaeolaceae</taxon>
        <taxon>Wolfiporia</taxon>
    </lineage>
</organism>